<dbReference type="NCBIfam" id="NF041083">
    <property type="entry name" value="thermosome_beta"/>
    <property type="match status" value="1"/>
</dbReference>
<keyword evidence="11" id="KW-1185">Reference proteome</keyword>
<dbReference type="PROSITE" id="PS00751">
    <property type="entry name" value="TCP1_2"/>
    <property type="match status" value="1"/>
</dbReference>
<dbReference type="NCBIfam" id="TIGR02340">
    <property type="entry name" value="chap_CCT_alpha"/>
    <property type="match status" value="1"/>
</dbReference>
<dbReference type="GO" id="GO:0005524">
    <property type="term" value="F:ATP binding"/>
    <property type="evidence" value="ECO:0007669"/>
    <property type="project" value="UniProtKB-KW"/>
</dbReference>
<dbReference type="GO" id="GO:0005737">
    <property type="term" value="C:cytoplasm"/>
    <property type="evidence" value="ECO:0007669"/>
    <property type="project" value="UniProtKB-SubCell"/>
</dbReference>
<dbReference type="OrthoDB" id="10248520at2759"/>
<dbReference type="RefSeq" id="XP_022997956.1">
    <property type="nucleotide sequence ID" value="XM_023142188.1"/>
</dbReference>
<dbReference type="GO" id="GO:0051082">
    <property type="term" value="F:unfolded protein binding"/>
    <property type="evidence" value="ECO:0007669"/>
    <property type="project" value="InterPro"/>
</dbReference>
<keyword evidence="6 10" id="KW-0067">ATP-binding</keyword>
<gene>
    <name evidence="12" type="primary">LOC111492751</name>
</gene>
<keyword evidence="7 10" id="KW-0143">Chaperone</keyword>
<dbReference type="InterPro" id="IPR002194">
    <property type="entry name" value="Chaperonin_TCP-1_CS"/>
</dbReference>
<dbReference type="SUPFAM" id="SSF48592">
    <property type="entry name" value="GroEL equatorial domain-like"/>
    <property type="match status" value="1"/>
</dbReference>
<dbReference type="GeneID" id="111492751"/>
<dbReference type="InterPro" id="IPR027410">
    <property type="entry name" value="TCP-1-like_intermed_sf"/>
</dbReference>
<evidence type="ECO:0000256" key="4">
    <source>
        <dbReference type="ARBA" id="ARBA00022490"/>
    </source>
</evidence>
<proteinExistence type="inferred from homology"/>
<dbReference type="PRINTS" id="PR00304">
    <property type="entry name" value="TCOMPLEXTCP1"/>
</dbReference>
<dbReference type="PANTHER" id="PTHR11353">
    <property type="entry name" value="CHAPERONIN"/>
    <property type="match status" value="1"/>
</dbReference>
<dbReference type="Gene3D" id="3.30.260.10">
    <property type="entry name" value="TCP-1-like chaperonin intermediate domain"/>
    <property type="match status" value="1"/>
</dbReference>
<evidence type="ECO:0000313" key="11">
    <source>
        <dbReference type="Proteomes" id="UP000504608"/>
    </source>
</evidence>
<evidence type="ECO:0000256" key="9">
    <source>
        <dbReference type="ARBA" id="ARBA00030049"/>
    </source>
</evidence>
<evidence type="ECO:0000256" key="3">
    <source>
        <dbReference type="ARBA" id="ARBA00014424"/>
    </source>
</evidence>
<dbReference type="KEGG" id="cmax:111492751"/>
<dbReference type="InterPro" id="IPR027413">
    <property type="entry name" value="GROEL-like_equatorial_sf"/>
</dbReference>
<dbReference type="SUPFAM" id="SSF54849">
    <property type="entry name" value="GroEL-intermediate domain like"/>
    <property type="match status" value="1"/>
</dbReference>
<dbReference type="Gene3D" id="3.50.7.10">
    <property type="entry name" value="GroEL"/>
    <property type="match status" value="1"/>
</dbReference>
<comment type="similarity">
    <text evidence="2 10">Belongs to the TCP-1 chaperonin family.</text>
</comment>
<evidence type="ECO:0000256" key="8">
    <source>
        <dbReference type="ARBA" id="ARBA00024677"/>
    </source>
</evidence>
<dbReference type="InterPro" id="IPR002423">
    <property type="entry name" value="Cpn60/GroEL/TCP-1"/>
</dbReference>
<organism evidence="11 12">
    <name type="scientific">Cucurbita maxima</name>
    <name type="common">Pumpkin</name>
    <name type="synonym">Winter squash</name>
    <dbReference type="NCBI Taxonomy" id="3661"/>
    <lineage>
        <taxon>Eukaryota</taxon>
        <taxon>Viridiplantae</taxon>
        <taxon>Streptophyta</taxon>
        <taxon>Embryophyta</taxon>
        <taxon>Tracheophyta</taxon>
        <taxon>Spermatophyta</taxon>
        <taxon>Magnoliopsida</taxon>
        <taxon>eudicotyledons</taxon>
        <taxon>Gunneridae</taxon>
        <taxon>Pentapetalae</taxon>
        <taxon>rosids</taxon>
        <taxon>fabids</taxon>
        <taxon>Cucurbitales</taxon>
        <taxon>Cucurbitaceae</taxon>
        <taxon>Cucurbiteae</taxon>
        <taxon>Cucurbita</taxon>
    </lineage>
</organism>
<dbReference type="Pfam" id="PF00118">
    <property type="entry name" value="Cpn60_TCP1"/>
    <property type="match status" value="1"/>
</dbReference>
<evidence type="ECO:0000256" key="7">
    <source>
        <dbReference type="ARBA" id="ARBA00023186"/>
    </source>
</evidence>
<evidence type="ECO:0000256" key="6">
    <source>
        <dbReference type="ARBA" id="ARBA00022840"/>
    </source>
</evidence>
<protein>
    <recommendedName>
        <fullName evidence="3">T-complex protein 1 subunit alpha</fullName>
    </recommendedName>
    <alternativeName>
        <fullName evidence="9">CCT-alpha</fullName>
    </alternativeName>
</protein>
<accession>A0A6J1K8Y1</accession>
<keyword evidence="4" id="KW-0963">Cytoplasm</keyword>
<evidence type="ECO:0000256" key="10">
    <source>
        <dbReference type="RuleBase" id="RU004187"/>
    </source>
</evidence>
<dbReference type="InterPro" id="IPR012715">
    <property type="entry name" value="Chap_CCT_alpha"/>
</dbReference>
<name>A0A6J1K8Y1_CUCMA</name>
<dbReference type="InterPro" id="IPR027409">
    <property type="entry name" value="GroEL-like_apical_dom_sf"/>
</dbReference>
<comment type="function">
    <text evidence="8">Molecular chaperone; assists the folding of proteins upon ATP hydrolysis. Known to play a role, in vitro, in the folding of actin and tubulin.</text>
</comment>
<sequence length="545" mass="59222">MAIASQTLDILGERQSGQDVRTQNVVACQAVANIVKSSLGPVGLDKMLVDDIGDVTITNDGATILKMLEVEHPAAKVLVELAELQDREVGDGTTSVVIVAAELLKRANDLVRNKIHPTSIISGYRLAMREACKYVDEKLAVKVEKLGKDSLINCAKTSMSSKLITGDSDFFANMVVDAVQAVKMTNARGEVKYPIKGINILKAHGKSAKDSYLLNGYALNSGRAAQGMPIRVAPARIACLDFNLQKTKMQLGVQVLVSDPRELEKIRQRESDMMKERIEKLLKAGANVILTTKGIDDMALKYFVEAGAMAVRRVKKEDMRHVAKATGATMVSTFADMEGEETFEPSLLGYADEVVEERISDDDVVLIKGAKTTSAVSLILRGANDYMLDEMERALHDALSIVKRTLESNTVVAGGGAVESALSVYLEYLATTLGSREQLAIAEFAESLLIIPKVLAVNAAKDATELVAKLRAYHHTAQTKADKKHLSSMGLDLSNGTIRNNLEAGVIEPAMSKVKIIQFATEAAITILRIDDMIKLYKDETQNEE</sequence>
<reference evidence="12" key="1">
    <citation type="submission" date="2025-08" db="UniProtKB">
        <authorList>
            <consortium name="RefSeq"/>
        </authorList>
    </citation>
    <scope>IDENTIFICATION</scope>
    <source>
        <tissue evidence="12">Young leaves</tissue>
    </source>
</reference>
<evidence type="ECO:0000256" key="2">
    <source>
        <dbReference type="ARBA" id="ARBA00008020"/>
    </source>
</evidence>
<dbReference type="NCBIfam" id="NF041082">
    <property type="entry name" value="thermosome_alpha"/>
    <property type="match status" value="1"/>
</dbReference>
<dbReference type="FunFam" id="1.10.560.10:FF:000070">
    <property type="entry name" value="Uncharacterized protein"/>
    <property type="match status" value="1"/>
</dbReference>
<dbReference type="SUPFAM" id="SSF52029">
    <property type="entry name" value="GroEL apical domain-like"/>
    <property type="match status" value="1"/>
</dbReference>
<dbReference type="AlphaFoldDB" id="A0A6J1K8Y1"/>
<dbReference type="FunFam" id="3.30.260.10:FF:000005">
    <property type="entry name" value="T-complex protein 1 subunit alpha"/>
    <property type="match status" value="1"/>
</dbReference>
<evidence type="ECO:0000313" key="12">
    <source>
        <dbReference type="RefSeq" id="XP_022997956.1"/>
    </source>
</evidence>
<dbReference type="PROSITE" id="PS00750">
    <property type="entry name" value="TCP1_1"/>
    <property type="match status" value="1"/>
</dbReference>
<dbReference type="GO" id="GO:0016887">
    <property type="term" value="F:ATP hydrolysis activity"/>
    <property type="evidence" value="ECO:0007669"/>
    <property type="project" value="InterPro"/>
</dbReference>
<dbReference type="InterPro" id="IPR053374">
    <property type="entry name" value="TCP-1_chaperonin"/>
</dbReference>
<dbReference type="PROSITE" id="PS00995">
    <property type="entry name" value="TCP1_3"/>
    <property type="match status" value="1"/>
</dbReference>
<evidence type="ECO:0000256" key="5">
    <source>
        <dbReference type="ARBA" id="ARBA00022741"/>
    </source>
</evidence>
<dbReference type="FunFam" id="3.50.7.10:FF:000009">
    <property type="entry name" value="T-complex protein 1 subunit alpha"/>
    <property type="match status" value="1"/>
</dbReference>
<dbReference type="InterPro" id="IPR017998">
    <property type="entry name" value="Chaperone_TCP-1"/>
</dbReference>
<dbReference type="Proteomes" id="UP000504608">
    <property type="component" value="Unplaced"/>
</dbReference>
<dbReference type="InterPro" id="IPR054827">
    <property type="entry name" value="thermosome_alpha"/>
</dbReference>
<comment type="subcellular location">
    <subcellularLocation>
        <location evidence="1">Cytoplasm</location>
    </subcellularLocation>
</comment>
<dbReference type="Gene3D" id="1.10.560.10">
    <property type="entry name" value="GroEL-like equatorial domain"/>
    <property type="match status" value="1"/>
</dbReference>
<evidence type="ECO:0000256" key="1">
    <source>
        <dbReference type="ARBA" id="ARBA00004496"/>
    </source>
</evidence>
<dbReference type="GO" id="GO:0140662">
    <property type="term" value="F:ATP-dependent protein folding chaperone"/>
    <property type="evidence" value="ECO:0007669"/>
    <property type="project" value="InterPro"/>
</dbReference>
<keyword evidence="5 10" id="KW-0547">Nucleotide-binding</keyword>
<dbReference type="CDD" id="cd03335">
    <property type="entry name" value="TCP1_alpha"/>
    <property type="match status" value="1"/>
</dbReference>